<feature type="region of interest" description="Disordered" evidence="1">
    <location>
        <begin position="169"/>
        <end position="195"/>
    </location>
</feature>
<dbReference type="PANTHER" id="PTHR37792:SF1">
    <property type="entry name" value="RIBONUCLEASE MRP PROTEIN SUBUNIT RMP1"/>
    <property type="match status" value="1"/>
</dbReference>
<dbReference type="PANTHER" id="PTHR37792">
    <property type="entry name" value="RIBONUCLEASE MRP PROTEIN SUBUNIT RMP1"/>
    <property type="match status" value="1"/>
</dbReference>
<dbReference type="InterPro" id="IPR047205">
    <property type="entry name" value="RMP1"/>
</dbReference>
<keyword evidence="4" id="KW-1185">Reference proteome</keyword>
<proteinExistence type="predicted"/>
<sequence>MEEADICRIHKILHLIFHRNKNQHRRTKWWKWLSILKRTVWNLALSLGSAQERLPSAEFYRQYLADRVVPRCYEAFSVVVADVQFSALGTVLLATLACLSKWTGIDENLKSCSQVETACSDDLLDTTQIPSGQEDVGEALSRNGEVSGDFPQLRPQEISQPVFWNPGSITPSTPDAVKGPEVLRPKKEKRKKKKIHKNAIDDLFDGLL</sequence>
<feature type="domain" description="RNase MRP protein 1 RNA binding" evidence="2">
    <location>
        <begin position="12"/>
        <end position="97"/>
    </location>
</feature>
<evidence type="ECO:0000256" key="1">
    <source>
        <dbReference type="SAM" id="MobiDB-lite"/>
    </source>
</evidence>
<accession>A0ABR4LEK4</accession>
<protein>
    <recommendedName>
        <fullName evidence="2">RNase MRP protein 1 RNA binding domain-containing protein</fullName>
    </recommendedName>
</protein>
<dbReference type="RefSeq" id="XP_070881950.1">
    <property type="nucleotide sequence ID" value="XM_071033787.1"/>
</dbReference>
<dbReference type="EMBL" id="JBFXLQ010000058">
    <property type="protein sequence ID" value="KAL2862971.1"/>
    <property type="molecule type" value="Genomic_DNA"/>
</dbReference>
<comment type="caution">
    <text evidence="3">The sequence shown here is derived from an EMBL/GenBank/DDBJ whole genome shotgun (WGS) entry which is preliminary data.</text>
</comment>
<gene>
    <name evidence="3" type="ORF">BJX67DRAFT_385080</name>
</gene>
<dbReference type="Pfam" id="PF20945">
    <property type="entry name" value="RMP1"/>
    <property type="match status" value="1"/>
</dbReference>
<feature type="compositionally biased region" description="Basic residues" evidence="1">
    <location>
        <begin position="186"/>
        <end position="195"/>
    </location>
</feature>
<dbReference type="Proteomes" id="UP001610432">
    <property type="component" value="Unassembled WGS sequence"/>
</dbReference>
<evidence type="ECO:0000259" key="2">
    <source>
        <dbReference type="Pfam" id="PF20945"/>
    </source>
</evidence>
<reference evidence="3 4" key="1">
    <citation type="submission" date="2024-07" db="EMBL/GenBank/DDBJ databases">
        <title>Section-level genome sequencing and comparative genomics of Aspergillus sections Usti and Cavernicolus.</title>
        <authorList>
            <consortium name="Lawrence Berkeley National Laboratory"/>
            <person name="Nybo J.L."/>
            <person name="Vesth T.C."/>
            <person name="Theobald S."/>
            <person name="Frisvad J.C."/>
            <person name="Larsen T.O."/>
            <person name="Kjaerboelling I."/>
            <person name="Rothschild-Mancinelli K."/>
            <person name="Lyhne E.K."/>
            <person name="Kogle M.E."/>
            <person name="Barry K."/>
            <person name="Clum A."/>
            <person name="Na H."/>
            <person name="Ledsgaard L."/>
            <person name="Lin J."/>
            <person name="Lipzen A."/>
            <person name="Kuo A."/>
            <person name="Riley R."/>
            <person name="Mondo S."/>
            <person name="Labutti K."/>
            <person name="Haridas S."/>
            <person name="Pangalinan J."/>
            <person name="Salamov A.A."/>
            <person name="Simmons B.A."/>
            <person name="Magnuson J.K."/>
            <person name="Chen J."/>
            <person name="Drula E."/>
            <person name="Henrissat B."/>
            <person name="Wiebenga A."/>
            <person name="Lubbers R.J."/>
            <person name="Gomes A.C."/>
            <person name="Macurrencykelacurrency M.R."/>
            <person name="Stajich J."/>
            <person name="Grigoriev I.V."/>
            <person name="Mortensen U.H."/>
            <person name="De Vries R.P."/>
            <person name="Baker S.E."/>
            <person name="Andersen M.R."/>
        </authorList>
    </citation>
    <scope>NUCLEOTIDE SEQUENCE [LARGE SCALE GENOMIC DNA]</scope>
    <source>
        <strain evidence="3 4">CBS 449.75</strain>
    </source>
</reference>
<organism evidence="3 4">
    <name type="scientific">Aspergillus lucknowensis</name>
    <dbReference type="NCBI Taxonomy" id="176173"/>
    <lineage>
        <taxon>Eukaryota</taxon>
        <taxon>Fungi</taxon>
        <taxon>Dikarya</taxon>
        <taxon>Ascomycota</taxon>
        <taxon>Pezizomycotina</taxon>
        <taxon>Eurotiomycetes</taxon>
        <taxon>Eurotiomycetidae</taxon>
        <taxon>Eurotiales</taxon>
        <taxon>Aspergillaceae</taxon>
        <taxon>Aspergillus</taxon>
        <taxon>Aspergillus subgen. Nidulantes</taxon>
    </lineage>
</organism>
<evidence type="ECO:0000313" key="3">
    <source>
        <dbReference type="EMBL" id="KAL2862971.1"/>
    </source>
</evidence>
<evidence type="ECO:0000313" key="4">
    <source>
        <dbReference type="Proteomes" id="UP001610432"/>
    </source>
</evidence>
<dbReference type="InterPro" id="IPR047204">
    <property type="entry name" value="RMP1_RBD"/>
</dbReference>
<name>A0ABR4LEK4_9EURO</name>
<dbReference type="CDD" id="cd22573">
    <property type="entry name" value="RMP1_RBD"/>
    <property type="match status" value="1"/>
</dbReference>
<dbReference type="GeneID" id="98148859"/>